<dbReference type="PANTHER" id="PTHR30461:SF23">
    <property type="entry name" value="DNA RECOMBINASE-RELATED"/>
    <property type="match status" value="1"/>
</dbReference>
<evidence type="ECO:0000313" key="5">
    <source>
        <dbReference type="Proteomes" id="UP001078443"/>
    </source>
</evidence>
<dbReference type="Gene3D" id="3.90.1750.20">
    <property type="entry name" value="Putative Large Serine Recombinase, Chain B, Domain 2"/>
    <property type="match status" value="1"/>
</dbReference>
<dbReference type="Proteomes" id="UP001078443">
    <property type="component" value="Unassembled WGS sequence"/>
</dbReference>
<dbReference type="Pfam" id="PF13408">
    <property type="entry name" value="Zn_ribbon_recom"/>
    <property type="match status" value="1"/>
</dbReference>
<dbReference type="PANTHER" id="PTHR30461">
    <property type="entry name" value="DNA-INVERTASE FROM LAMBDOID PROPHAGE"/>
    <property type="match status" value="1"/>
</dbReference>
<dbReference type="InterPro" id="IPR011109">
    <property type="entry name" value="DNA_bind_recombinase_dom"/>
</dbReference>
<organism evidence="4 5">
    <name type="scientific">Clostridium aestuarii</name>
    <dbReference type="NCBI Taxonomy" id="338193"/>
    <lineage>
        <taxon>Bacteria</taxon>
        <taxon>Bacillati</taxon>
        <taxon>Bacillota</taxon>
        <taxon>Clostridia</taxon>
        <taxon>Eubacteriales</taxon>
        <taxon>Clostridiaceae</taxon>
        <taxon>Clostridium</taxon>
    </lineage>
</organism>
<protein>
    <submittedName>
        <fullName evidence="4">Recombinase family protein</fullName>
    </submittedName>
</protein>
<feature type="domain" description="Recombinase" evidence="3">
    <location>
        <begin position="164"/>
        <end position="308"/>
    </location>
</feature>
<dbReference type="InterPro" id="IPR006119">
    <property type="entry name" value="Resolv_N"/>
</dbReference>
<dbReference type="InterPro" id="IPR025378">
    <property type="entry name" value="DUF4368"/>
</dbReference>
<dbReference type="Pfam" id="PF07508">
    <property type="entry name" value="Recombinase"/>
    <property type="match status" value="1"/>
</dbReference>
<dbReference type="InterPro" id="IPR036162">
    <property type="entry name" value="Resolvase-like_N_sf"/>
</dbReference>
<feature type="coiled-coil region" evidence="1">
    <location>
        <begin position="443"/>
        <end position="473"/>
    </location>
</feature>
<keyword evidence="1" id="KW-0175">Coiled coil</keyword>
<proteinExistence type="predicted"/>
<dbReference type="InterPro" id="IPR050639">
    <property type="entry name" value="SSR_resolvase"/>
</dbReference>
<dbReference type="RefSeq" id="WP_268039504.1">
    <property type="nucleotide sequence ID" value="NZ_JAPQER010000001.1"/>
</dbReference>
<dbReference type="PROSITE" id="PS51737">
    <property type="entry name" value="RECOMBINASE_DNA_BIND"/>
    <property type="match status" value="1"/>
</dbReference>
<dbReference type="PROSITE" id="PS51736">
    <property type="entry name" value="RECOMBINASES_3"/>
    <property type="match status" value="1"/>
</dbReference>
<evidence type="ECO:0000259" key="3">
    <source>
        <dbReference type="PROSITE" id="PS51737"/>
    </source>
</evidence>
<dbReference type="Pfam" id="PF14287">
    <property type="entry name" value="DUF4368"/>
    <property type="match status" value="1"/>
</dbReference>
<gene>
    <name evidence="4" type="ORF">OW763_02620</name>
</gene>
<evidence type="ECO:0000313" key="4">
    <source>
        <dbReference type="EMBL" id="MCY6483248.1"/>
    </source>
</evidence>
<comment type="caution">
    <text evidence="4">The sequence shown here is derived from an EMBL/GenBank/DDBJ whole genome shotgun (WGS) entry which is preliminary data.</text>
</comment>
<dbReference type="Gene3D" id="3.40.50.1390">
    <property type="entry name" value="Resolvase, N-terminal catalytic domain"/>
    <property type="match status" value="1"/>
</dbReference>
<accession>A0ABT4CZL2</accession>
<dbReference type="Pfam" id="PF00239">
    <property type="entry name" value="Resolvase"/>
    <property type="match status" value="1"/>
</dbReference>
<evidence type="ECO:0000256" key="1">
    <source>
        <dbReference type="SAM" id="Coils"/>
    </source>
</evidence>
<keyword evidence="5" id="KW-1185">Reference proteome</keyword>
<dbReference type="InterPro" id="IPR038109">
    <property type="entry name" value="DNA_bind_recomb_sf"/>
</dbReference>
<evidence type="ECO:0000259" key="2">
    <source>
        <dbReference type="PROSITE" id="PS51736"/>
    </source>
</evidence>
<dbReference type="SMART" id="SM00857">
    <property type="entry name" value="Resolvase"/>
    <property type="match status" value="1"/>
</dbReference>
<dbReference type="InterPro" id="IPR025827">
    <property type="entry name" value="Zn_ribbon_recom_dom"/>
</dbReference>
<feature type="domain" description="Resolvase/invertase-type recombinase catalytic" evidence="2">
    <location>
        <begin position="3"/>
        <end position="156"/>
    </location>
</feature>
<sequence length="522" mass="61515">MNKIAIYCRLSDEDKNKKSYKDDSESIQNQKNLLMKYAIEKGWDIYKIYSDDDYSGLDSNRPEFNVMLKDAEQGKFNIILCKTQSRFTRDMELVEKYLHNKFIEWGIRFVTAVDGVDTLDKQNKKSRQINGLVNEWYCEDVSESIKAVFRLKQQSGKFIGSFASYGYAKDPNDKNKLVIDEEAAEVIRMIFNLYIQGNGTQHIARILNEKEISNPTKYKKNKGLKYKNVSAKDNYGLWNKTTIKRILKNEIYIGNMVQHKRHKLNYKSKKMRELDDNQWIIVKNTHSAIIDKKTFETVQQRIKSKVRSTGSGKTHIFAGKVKCMDCKSTMNKLCNGKNYVYLRCKLYSIHPTKKLCTSHSIRFDLLQDIVTKKIKNYINTLCDMNKMSSQLLQEHNFNSKIKVMEKKLIKINVDIENRTEALKNIYLDKIKGTISQEQFKEFNTIFLKEKEELNSQKQLLKNKINELKESQSSIEEYMGIIEKYKNFTELTHTMVNELIDYIEIGEKDKETREQEIKIYWNF</sequence>
<reference evidence="4" key="1">
    <citation type="submission" date="2022-12" db="EMBL/GenBank/DDBJ databases">
        <authorList>
            <person name="Wang J."/>
        </authorList>
    </citation>
    <scope>NUCLEOTIDE SEQUENCE</scope>
    <source>
        <strain evidence="4">HY-45-18</strain>
    </source>
</reference>
<dbReference type="EMBL" id="JAPQER010000001">
    <property type="protein sequence ID" value="MCY6483248.1"/>
    <property type="molecule type" value="Genomic_DNA"/>
</dbReference>
<name>A0ABT4CZL2_9CLOT</name>
<dbReference type="SUPFAM" id="SSF53041">
    <property type="entry name" value="Resolvase-like"/>
    <property type="match status" value="1"/>
</dbReference>